<comment type="caution">
    <text evidence="2">The sequence shown here is derived from an EMBL/GenBank/DDBJ whole genome shotgun (WGS) entry which is preliminary data.</text>
</comment>
<evidence type="ECO:0000313" key="3">
    <source>
        <dbReference type="EMBL" id="KAA5256013.1"/>
    </source>
</evidence>
<feature type="domain" description="SusE outer membrane protein" evidence="1">
    <location>
        <begin position="40"/>
        <end position="135"/>
    </location>
</feature>
<feature type="domain" description="SusE outer membrane protein" evidence="1">
    <location>
        <begin position="189"/>
        <end position="275"/>
    </location>
</feature>
<dbReference type="EMBL" id="VWAG01000023">
    <property type="protein sequence ID" value="KAA5256013.1"/>
    <property type="molecule type" value="Genomic_DNA"/>
</dbReference>
<reference evidence="4 5" key="1">
    <citation type="journal article" date="2019" name="Nat. Med.">
        <title>A library of human gut bacterial isolates paired with longitudinal multiomics data enables mechanistic microbiome research.</title>
        <authorList>
            <person name="Poyet M."/>
            <person name="Groussin M."/>
            <person name="Gibbons S.M."/>
            <person name="Avila-Pacheco J."/>
            <person name="Jiang X."/>
            <person name="Kearney S.M."/>
            <person name="Perrotta A.R."/>
            <person name="Berdy B."/>
            <person name="Zhao S."/>
            <person name="Lieberman T.D."/>
            <person name="Swanson P.K."/>
            <person name="Smith M."/>
            <person name="Roesemann S."/>
            <person name="Alexander J.E."/>
            <person name="Rich S.A."/>
            <person name="Livny J."/>
            <person name="Vlamakis H."/>
            <person name="Clish C."/>
            <person name="Bullock K."/>
            <person name="Deik A."/>
            <person name="Scott J."/>
            <person name="Pierce K.A."/>
            <person name="Xavier R.J."/>
            <person name="Alm E.J."/>
        </authorList>
    </citation>
    <scope>NUCLEOTIDE SEQUENCE [LARGE SCALE GENOMIC DNA]</scope>
    <source>
        <strain evidence="3 5">BIOML-A2</strain>
        <strain evidence="2 4">BIOML-A6</strain>
    </source>
</reference>
<evidence type="ECO:0000313" key="2">
    <source>
        <dbReference type="EMBL" id="KAA5229245.1"/>
    </source>
</evidence>
<evidence type="ECO:0000313" key="4">
    <source>
        <dbReference type="Proteomes" id="UP000421791"/>
    </source>
</evidence>
<dbReference type="Gene3D" id="2.60.40.3620">
    <property type="match status" value="1"/>
</dbReference>
<protein>
    <recommendedName>
        <fullName evidence="1">SusE outer membrane protein domain-containing protein</fullName>
    </recommendedName>
</protein>
<evidence type="ECO:0000259" key="1">
    <source>
        <dbReference type="Pfam" id="PF14292"/>
    </source>
</evidence>
<sequence length="635" mass="71130">MVIYNKTKVINLKIRMYMKTIYGYIGILIAVCLLQACESDLDKAYYSDGQAQPAVLEALPETYTINPLQQNEVALTFKWSAPQMGYNASITNNLEMDIKGENNFGDKKVILSSLVGNNSTVSFTNKELNDYVLSLFKNYADEAGIYTIETVHLEFRVTSVISEAKTPLVSNIVSSTVTPYDNENTGYKAAVITSTDISELVLAAGKKEETALPLTWQQAYLGDNASISYAIEINLPKTNTEYNWSKKVTVKTTQETSYNLTHQDLNDALVSLLAKYSKEVGKTEINLSVSATKSGYIKALASEPLTISITPYVATPTFTTVPENMDLTSGTSYSLAWEAVEGAKYQVEMDIKDAEFSQRAILESGLTSTNLDINNAVLSKAIKYLKMAHNAVTLSAEQKVEFRVRAYFGNTETGVLSEAKTVTVTYDNSENTPEVFYLVGEYCAWKHDQTQKLYKTESGSYKGHIIAKNLYEGWKITDQPNWNGRNWGAPINSGILTLGNDSKNITSYGGNNNTNYTVEFNPNNGRLTMSNEEKSWMLLGEHNNYSFSDASKMEIIYDESNKKWYLQKKGVKMQAGNTWQIRSQILNMEVTPQNAEGHFETDVTDESQFTVSQTGNYEIRWYFNEPTPYVIVIKE</sequence>
<proteinExistence type="predicted"/>
<dbReference type="Proteomes" id="UP000440198">
    <property type="component" value="Unassembled WGS sequence"/>
</dbReference>
<gene>
    <name evidence="3" type="ORF">F2Z09_13170</name>
    <name evidence="2" type="ORF">F2Z22_14475</name>
</gene>
<keyword evidence="5" id="KW-1185">Reference proteome</keyword>
<organism evidence="2 4">
    <name type="scientific">Bacteroides finegoldii</name>
    <dbReference type="NCBI Taxonomy" id="338188"/>
    <lineage>
        <taxon>Bacteria</taxon>
        <taxon>Pseudomonadati</taxon>
        <taxon>Bacteroidota</taxon>
        <taxon>Bacteroidia</taxon>
        <taxon>Bacteroidales</taxon>
        <taxon>Bacteroidaceae</taxon>
        <taxon>Bacteroides</taxon>
    </lineage>
</organism>
<name>A0A7J4YLW5_9BACE</name>
<dbReference type="AlphaFoldDB" id="A0A7J4YLW5"/>
<dbReference type="InterPro" id="IPR025970">
    <property type="entry name" value="SusE"/>
</dbReference>
<evidence type="ECO:0000313" key="5">
    <source>
        <dbReference type="Proteomes" id="UP000440198"/>
    </source>
</evidence>
<dbReference type="EMBL" id="VWAK01000026">
    <property type="protein sequence ID" value="KAA5229245.1"/>
    <property type="molecule type" value="Genomic_DNA"/>
</dbReference>
<accession>A0A7J4YLW5</accession>
<dbReference type="Pfam" id="PF14292">
    <property type="entry name" value="SusE"/>
    <property type="match status" value="2"/>
</dbReference>
<dbReference type="Proteomes" id="UP000421791">
    <property type="component" value="Unassembled WGS sequence"/>
</dbReference>